<dbReference type="STRING" id="333140.AWW68_04770"/>
<proteinExistence type="predicted"/>
<dbReference type="PANTHER" id="PTHR36456">
    <property type="entry name" value="UPF0232 PROTEIN SCO3875"/>
    <property type="match status" value="1"/>
</dbReference>
<name>A0A150XHB4_9BACT</name>
<gene>
    <name evidence="1" type="ORF">AWW68_04770</name>
</gene>
<organism evidence="1 2">
    <name type="scientific">Roseivirga spongicola</name>
    <dbReference type="NCBI Taxonomy" id="333140"/>
    <lineage>
        <taxon>Bacteria</taxon>
        <taxon>Pseudomonadati</taxon>
        <taxon>Bacteroidota</taxon>
        <taxon>Cytophagia</taxon>
        <taxon>Cytophagales</taxon>
        <taxon>Roseivirgaceae</taxon>
        <taxon>Roseivirga</taxon>
    </lineage>
</organism>
<keyword evidence="2" id="KW-1185">Reference proteome</keyword>
<dbReference type="RefSeq" id="WP_068217152.1">
    <property type="nucleotide sequence ID" value="NZ_CP139724.1"/>
</dbReference>
<protein>
    <recommendedName>
        <fullName evidence="3">RNA-binding protein</fullName>
    </recommendedName>
</protein>
<sequence>MRKNDKSRKGQPETLGNAIQDMLKSFRIEDKFNEASLINSWEKIMGAPIAKRTTKVYIHDKKLFVHISSAPLKHELSMSRDKILVLIARELGSSIVNEVVIK</sequence>
<evidence type="ECO:0008006" key="3">
    <source>
        <dbReference type="Google" id="ProtNLM"/>
    </source>
</evidence>
<dbReference type="AlphaFoldDB" id="A0A150XHB4"/>
<reference evidence="1 2" key="1">
    <citation type="submission" date="2016-01" db="EMBL/GenBank/DDBJ databases">
        <title>Genome sequencing of Roseivirga spongicola UST030701-084.</title>
        <authorList>
            <person name="Selvaratnam C."/>
            <person name="Thevarajoo S."/>
            <person name="Goh K.M."/>
            <person name="Ee R."/>
            <person name="Chan K.-G."/>
            <person name="Chong C.S."/>
        </authorList>
    </citation>
    <scope>NUCLEOTIDE SEQUENCE [LARGE SCALE GENOMIC DNA]</scope>
    <source>
        <strain evidence="1 2">UST030701-084</strain>
    </source>
</reference>
<dbReference type="Proteomes" id="UP000075606">
    <property type="component" value="Unassembled WGS sequence"/>
</dbReference>
<comment type="caution">
    <text evidence="1">The sequence shown here is derived from an EMBL/GenBank/DDBJ whole genome shotgun (WGS) entry which is preliminary data.</text>
</comment>
<accession>A0A150XHB4</accession>
<evidence type="ECO:0000313" key="2">
    <source>
        <dbReference type="Proteomes" id="UP000075606"/>
    </source>
</evidence>
<dbReference type="EMBL" id="LRPC01000001">
    <property type="protein sequence ID" value="KYG78085.1"/>
    <property type="molecule type" value="Genomic_DNA"/>
</dbReference>
<evidence type="ECO:0000313" key="1">
    <source>
        <dbReference type="EMBL" id="KYG78085.1"/>
    </source>
</evidence>
<dbReference type="PANTHER" id="PTHR36456:SF1">
    <property type="entry name" value="UPF0232 PROTEIN SCO3875"/>
    <property type="match status" value="1"/>
</dbReference>
<dbReference type="OrthoDB" id="9796545at2"/>
<dbReference type="InterPro" id="IPR007922">
    <property type="entry name" value="DciA-like"/>
</dbReference>
<dbReference type="Pfam" id="PF05258">
    <property type="entry name" value="DciA"/>
    <property type="match status" value="1"/>
</dbReference>